<dbReference type="Pfam" id="PF04909">
    <property type="entry name" value="Amidohydro_2"/>
    <property type="match status" value="1"/>
</dbReference>
<dbReference type="EMBL" id="SMFZ01000001">
    <property type="protein sequence ID" value="TCK27638.1"/>
    <property type="molecule type" value="Genomic_DNA"/>
</dbReference>
<dbReference type="GO" id="GO:0016831">
    <property type="term" value="F:carboxy-lyase activity"/>
    <property type="evidence" value="ECO:0007669"/>
    <property type="project" value="InterPro"/>
</dbReference>
<dbReference type="PANTHER" id="PTHR21240">
    <property type="entry name" value="2-AMINO-3-CARBOXYLMUCONATE-6-SEMIALDEHYDE DECARBOXYLASE"/>
    <property type="match status" value="1"/>
</dbReference>
<dbReference type="InterPro" id="IPR032466">
    <property type="entry name" value="Metal_Hydrolase"/>
</dbReference>
<dbReference type="InterPro" id="IPR032465">
    <property type="entry name" value="ACMSD"/>
</dbReference>
<sequence>MEPPAPQAPAMEGEIVSRRIDVHQHLVPPPYREALAAAGITDVGGRALPDWSPQAALDQMSDAAISSAVLSVSAPGTTLLDDPSAAARLARTLNEYGAELTRDHPGRFGHFATLPLPDVDAAVVEARHALDDLGADGVVLLANSRGRYLGSEGHDRLFAALDERRAVVFVHPAELPGPQVEGIPPFAADFLLDTSRAAYLLVRNQIVSRYPNIRFILSHAGGFVPYAAHRMAVGMAGDTGRTPREILDDFRSFYFDTALSAGPASLLAVLNFARPDHVLYGSDWPFAPSSAVTYFNAGLAEYTANTPFGPTVAAAVDHRNAEQLFPRFTGTAAPARTGAAATTRGAIKDRLARGVFKLMNPS</sequence>
<feature type="domain" description="Amidohydrolase-related" evidence="2">
    <location>
        <begin position="20"/>
        <end position="326"/>
    </location>
</feature>
<name>A0A4R1HYZ5_PSEEN</name>
<dbReference type="GO" id="GO:0016787">
    <property type="term" value="F:hydrolase activity"/>
    <property type="evidence" value="ECO:0007669"/>
    <property type="project" value="UniProtKB-KW"/>
</dbReference>
<protein>
    <submittedName>
        <fullName evidence="3">Putative TIM-barrel fold metal-dependent hydrolase</fullName>
    </submittedName>
</protein>
<accession>A0A4R1HYZ5</accession>
<dbReference type="InterPro" id="IPR006680">
    <property type="entry name" value="Amidohydro-rel"/>
</dbReference>
<dbReference type="PANTHER" id="PTHR21240:SF28">
    <property type="entry name" value="ISO-OROTATE DECARBOXYLASE (EUROFUNG)"/>
    <property type="match status" value="1"/>
</dbReference>
<keyword evidence="3" id="KW-0378">Hydrolase</keyword>
<evidence type="ECO:0000313" key="4">
    <source>
        <dbReference type="Proteomes" id="UP000295560"/>
    </source>
</evidence>
<dbReference type="SUPFAM" id="SSF51556">
    <property type="entry name" value="Metallo-dependent hydrolases"/>
    <property type="match status" value="1"/>
</dbReference>
<reference evidence="3 4" key="1">
    <citation type="submission" date="2019-03" db="EMBL/GenBank/DDBJ databases">
        <title>Sequencing the genomes of 1000 actinobacteria strains.</title>
        <authorList>
            <person name="Klenk H.-P."/>
        </authorList>
    </citation>
    <scope>NUCLEOTIDE SEQUENCE [LARGE SCALE GENOMIC DNA]</scope>
    <source>
        <strain evidence="3 4">DSM 44969</strain>
    </source>
</reference>
<dbReference type="Gene3D" id="3.20.20.140">
    <property type="entry name" value="Metal-dependent hydrolases"/>
    <property type="match status" value="1"/>
</dbReference>
<keyword evidence="4" id="KW-1185">Reference proteome</keyword>
<evidence type="ECO:0000256" key="1">
    <source>
        <dbReference type="ARBA" id="ARBA00023239"/>
    </source>
</evidence>
<keyword evidence="1" id="KW-0456">Lyase</keyword>
<organism evidence="3 4">
    <name type="scientific">Pseudonocardia endophytica</name>
    <dbReference type="NCBI Taxonomy" id="401976"/>
    <lineage>
        <taxon>Bacteria</taxon>
        <taxon>Bacillati</taxon>
        <taxon>Actinomycetota</taxon>
        <taxon>Actinomycetes</taxon>
        <taxon>Pseudonocardiales</taxon>
        <taxon>Pseudonocardiaceae</taxon>
        <taxon>Pseudonocardia</taxon>
    </lineage>
</organism>
<evidence type="ECO:0000259" key="2">
    <source>
        <dbReference type="Pfam" id="PF04909"/>
    </source>
</evidence>
<dbReference type="GO" id="GO:0019748">
    <property type="term" value="P:secondary metabolic process"/>
    <property type="evidence" value="ECO:0007669"/>
    <property type="project" value="TreeGrafter"/>
</dbReference>
<dbReference type="Proteomes" id="UP000295560">
    <property type="component" value="Unassembled WGS sequence"/>
</dbReference>
<comment type="caution">
    <text evidence="3">The sequence shown here is derived from an EMBL/GenBank/DDBJ whole genome shotgun (WGS) entry which is preliminary data.</text>
</comment>
<dbReference type="AlphaFoldDB" id="A0A4R1HYZ5"/>
<evidence type="ECO:0000313" key="3">
    <source>
        <dbReference type="EMBL" id="TCK27638.1"/>
    </source>
</evidence>
<dbReference type="GO" id="GO:0005737">
    <property type="term" value="C:cytoplasm"/>
    <property type="evidence" value="ECO:0007669"/>
    <property type="project" value="TreeGrafter"/>
</dbReference>
<proteinExistence type="predicted"/>
<gene>
    <name evidence="3" type="ORF">EV378_3510</name>
</gene>